<dbReference type="InterPro" id="IPR018490">
    <property type="entry name" value="cNMP-bd_dom_sf"/>
</dbReference>
<reference evidence="5 6" key="1">
    <citation type="journal article" date="2014" name="PLoS ONE">
        <title>Genome Information of Methylobacterium oryzae, a Plant-Probiotic Methylotroph in the Phyllosphere.</title>
        <authorList>
            <person name="Kwak M.J."/>
            <person name="Jeong H."/>
            <person name="Madhaiyan M."/>
            <person name="Lee Y."/>
            <person name="Sa T.M."/>
            <person name="Oh T.K."/>
            <person name="Kim J.F."/>
        </authorList>
    </citation>
    <scope>NUCLEOTIDE SEQUENCE [LARGE SCALE GENOMIC DNA]</scope>
    <source>
        <strain evidence="5 6">CBMB20</strain>
    </source>
</reference>
<evidence type="ECO:0000256" key="2">
    <source>
        <dbReference type="ARBA" id="ARBA00023125"/>
    </source>
</evidence>
<proteinExistence type="predicted"/>
<evidence type="ECO:0000313" key="6">
    <source>
        <dbReference type="Proteomes" id="UP000029492"/>
    </source>
</evidence>
<name>A0A089NXS9_9HYPH</name>
<dbReference type="STRING" id="693986.MOC_2888"/>
<dbReference type="GO" id="GO:0006355">
    <property type="term" value="P:regulation of DNA-templated transcription"/>
    <property type="evidence" value="ECO:0007669"/>
    <property type="project" value="InterPro"/>
</dbReference>
<dbReference type="PROSITE" id="PS51063">
    <property type="entry name" value="HTH_CRP_2"/>
    <property type="match status" value="1"/>
</dbReference>
<dbReference type="InterPro" id="IPR036390">
    <property type="entry name" value="WH_DNA-bd_sf"/>
</dbReference>
<keyword evidence="2" id="KW-0238">DNA-binding</keyword>
<dbReference type="Gene3D" id="2.60.120.10">
    <property type="entry name" value="Jelly Rolls"/>
    <property type="match status" value="1"/>
</dbReference>
<keyword evidence="1" id="KW-0805">Transcription regulation</keyword>
<dbReference type="CDD" id="cd00038">
    <property type="entry name" value="CAP_ED"/>
    <property type="match status" value="1"/>
</dbReference>
<dbReference type="SUPFAM" id="SSF51206">
    <property type="entry name" value="cAMP-binding domain-like"/>
    <property type="match status" value="1"/>
</dbReference>
<sequence length="255" mass="28106">MPNGYNAPMEMLARKLDSIARIADADREALLALPHTVRNLPARHDIVRFGDRPNQSCLVLQGWVYRYSALAEGGRQILSFYIAGDLPDLQSLHLHRMDHNLATLTSCVVALVAHDDLRAVLLKNPGLAATLWRDSLIDAAHYRERITSLGRRQALGRVAHMFCELYLRQKAVGLTRGLSCPLAPKQSELADSLGLTSVHLNRVLRTLRGRGLVTLGGGILTIENWHALAEVAEFDPTFLHLANNAAPAHPTVETV</sequence>
<gene>
    <name evidence="5" type="ORF">MOC_2888</name>
</gene>
<dbReference type="Pfam" id="PF13545">
    <property type="entry name" value="HTH_Crp_2"/>
    <property type="match status" value="1"/>
</dbReference>
<evidence type="ECO:0000259" key="4">
    <source>
        <dbReference type="PROSITE" id="PS51063"/>
    </source>
</evidence>
<dbReference type="InterPro" id="IPR014710">
    <property type="entry name" value="RmlC-like_jellyroll"/>
</dbReference>
<dbReference type="Proteomes" id="UP000029492">
    <property type="component" value="Chromosome"/>
</dbReference>
<dbReference type="eggNOG" id="COG0664">
    <property type="taxonomic scope" value="Bacteria"/>
</dbReference>
<evidence type="ECO:0000256" key="3">
    <source>
        <dbReference type="ARBA" id="ARBA00023163"/>
    </source>
</evidence>
<dbReference type="AlphaFoldDB" id="A0A089NXS9"/>
<evidence type="ECO:0000313" key="5">
    <source>
        <dbReference type="EMBL" id="AIQ90643.1"/>
    </source>
</evidence>
<dbReference type="EMBL" id="CP003811">
    <property type="protein sequence ID" value="AIQ90643.1"/>
    <property type="molecule type" value="Genomic_DNA"/>
</dbReference>
<evidence type="ECO:0000256" key="1">
    <source>
        <dbReference type="ARBA" id="ARBA00023015"/>
    </source>
</evidence>
<dbReference type="Pfam" id="PF00027">
    <property type="entry name" value="cNMP_binding"/>
    <property type="match status" value="1"/>
</dbReference>
<dbReference type="InterPro" id="IPR012318">
    <property type="entry name" value="HTH_CRP"/>
</dbReference>
<keyword evidence="6" id="KW-1185">Reference proteome</keyword>
<dbReference type="HOGENOM" id="CLU_075053_0_0_5"/>
<protein>
    <submittedName>
        <fullName evidence="5">Crp/FNR family transcriptional regulator</fullName>
    </submittedName>
</protein>
<dbReference type="InterPro" id="IPR036388">
    <property type="entry name" value="WH-like_DNA-bd_sf"/>
</dbReference>
<dbReference type="KEGG" id="mor:MOC_2888"/>
<dbReference type="RefSeq" id="WP_043757719.1">
    <property type="nucleotide sequence ID" value="NZ_CP003811.1"/>
</dbReference>
<dbReference type="SUPFAM" id="SSF46785">
    <property type="entry name" value="Winged helix' DNA-binding domain"/>
    <property type="match status" value="1"/>
</dbReference>
<keyword evidence="3" id="KW-0804">Transcription</keyword>
<feature type="domain" description="HTH crp-type" evidence="4">
    <location>
        <begin position="152"/>
        <end position="226"/>
    </location>
</feature>
<dbReference type="Gene3D" id="1.10.10.10">
    <property type="entry name" value="Winged helix-like DNA-binding domain superfamily/Winged helix DNA-binding domain"/>
    <property type="match status" value="1"/>
</dbReference>
<dbReference type="InterPro" id="IPR000595">
    <property type="entry name" value="cNMP-bd_dom"/>
</dbReference>
<organism evidence="5 6">
    <name type="scientific">Methylobacterium oryzae CBMB20</name>
    <dbReference type="NCBI Taxonomy" id="693986"/>
    <lineage>
        <taxon>Bacteria</taxon>
        <taxon>Pseudomonadati</taxon>
        <taxon>Pseudomonadota</taxon>
        <taxon>Alphaproteobacteria</taxon>
        <taxon>Hyphomicrobiales</taxon>
        <taxon>Methylobacteriaceae</taxon>
        <taxon>Methylobacterium</taxon>
    </lineage>
</organism>
<accession>A0A089NXS9</accession>
<dbReference type="GO" id="GO:0003677">
    <property type="term" value="F:DNA binding"/>
    <property type="evidence" value="ECO:0007669"/>
    <property type="project" value="UniProtKB-KW"/>
</dbReference>